<keyword evidence="1" id="KW-1133">Transmembrane helix</keyword>
<evidence type="ECO:0000256" key="1">
    <source>
        <dbReference type="SAM" id="Phobius"/>
    </source>
</evidence>
<proteinExistence type="predicted"/>
<reference evidence="2" key="1">
    <citation type="journal article" date="2023" name="Plant J.">
        <title>The genome of the king protea, Protea cynaroides.</title>
        <authorList>
            <person name="Chang J."/>
            <person name="Duong T.A."/>
            <person name="Schoeman C."/>
            <person name="Ma X."/>
            <person name="Roodt D."/>
            <person name="Barker N."/>
            <person name="Li Z."/>
            <person name="Van de Peer Y."/>
            <person name="Mizrachi E."/>
        </authorList>
    </citation>
    <scope>NUCLEOTIDE SEQUENCE</scope>
    <source>
        <tissue evidence="2">Young leaves</tissue>
    </source>
</reference>
<sequence>MRYVGISVIEASTIREHAFRDNQLNPHNLLLLRFQISVILTISSNFYLISFLRCCTYSVTAHCKCKIKPRLRNIEDKGHLSSASVLPLSVSFQPRTSPLYKSPISKPQSGQQISNTVKRLIEILLKAKKRNPVFVGDFELESVVRELWQRIERIE</sequence>
<accession>A0A9Q0QYM6</accession>
<evidence type="ECO:0000313" key="3">
    <source>
        <dbReference type="Proteomes" id="UP001141806"/>
    </source>
</evidence>
<name>A0A9Q0QYM6_9MAGN</name>
<organism evidence="2 3">
    <name type="scientific">Protea cynaroides</name>
    <dbReference type="NCBI Taxonomy" id="273540"/>
    <lineage>
        <taxon>Eukaryota</taxon>
        <taxon>Viridiplantae</taxon>
        <taxon>Streptophyta</taxon>
        <taxon>Embryophyta</taxon>
        <taxon>Tracheophyta</taxon>
        <taxon>Spermatophyta</taxon>
        <taxon>Magnoliopsida</taxon>
        <taxon>Proteales</taxon>
        <taxon>Proteaceae</taxon>
        <taxon>Protea</taxon>
    </lineage>
</organism>
<protein>
    <submittedName>
        <fullName evidence="2">Uncharacterized protein</fullName>
    </submittedName>
</protein>
<comment type="caution">
    <text evidence="2">The sequence shown here is derived from an EMBL/GenBank/DDBJ whole genome shotgun (WGS) entry which is preliminary data.</text>
</comment>
<dbReference type="EMBL" id="JAMYWD010000003">
    <property type="protein sequence ID" value="KAJ4976515.1"/>
    <property type="molecule type" value="Genomic_DNA"/>
</dbReference>
<evidence type="ECO:0000313" key="2">
    <source>
        <dbReference type="EMBL" id="KAJ4976515.1"/>
    </source>
</evidence>
<keyword evidence="1" id="KW-0812">Transmembrane</keyword>
<gene>
    <name evidence="2" type="ORF">NE237_001621</name>
</gene>
<dbReference type="AlphaFoldDB" id="A0A9Q0QYM6"/>
<keyword evidence="1" id="KW-0472">Membrane</keyword>
<keyword evidence="3" id="KW-1185">Reference proteome</keyword>
<dbReference type="Proteomes" id="UP001141806">
    <property type="component" value="Unassembled WGS sequence"/>
</dbReference>
<feature type="transmembrane region" description="Helical" evidence="1">
    <location>
        <begin position="30"/>
        <end position="52"/>
    </location>
</feature>